<name>A0A6J5MRU4_9CAUD</name>
<dbReference type="EMBL" id="LR796602">
    <property type="protein sequence ID" value="CAB4154000.1"/>
    <property type="molecule type" value="Genomic_DNA"/>
</dbReference>
<dbReference type="EMBL" id="LR796500">
    <property type="protein sequence ID" value="CAB4148741.1"/>
    <property type="molecule type" value="Genomic_DNA"/>
</dbReference>
<organism evidence="1">
    <name type="scientific">uncultured Caudovirales phage</name>
    <dbReference type="NCBI Taxonomy" id="2100421"/>
    <lineage>
        <taxon>Viruses</taxon>
        <taxon>Duplodnaviria</taxon>
        <taxon>Heunggongvirae</taxon>
        <taxon>Uroviricota</taxon>
        <taxon>Caudoviricetes</taxon>
        <taxon>Peduoviridae</taxon>
        <taxon>Maltschvirus</taxon>
        <taxon>Maltschvirus maltsch</taxon>
    </lineage>
</organism>
<proteinExistence type="predicted"/>
<evidence type="ECO:0000313" key="2">
    <source>
        <dbReference type="EMBL" id="CAB4154000.1"/>
    </source>
</evidence>
<sequence length="220" mass="25631">MNFVYPYKKRSEEFELIHSIRWIRMSFPLANVYVVGDYFPDVIHIPCKQFNNIRGCDVTNKMLTFANQIGGKFIYMNDDFFCTPNLKPEHPIYKGNLIINELHPPHYQTAAMNTLEFLKYYNRPTLNYETHSPVLMDSNRLIKTFEQVNWKDDNHFIKSIYLNSNVPKKSIEGFNCKINSSNIPTALQYLDVHGCFSTGKAFLDDAGATWIKTLIFVPQP</sequence>
<reference evidence="1" key="1">
    <citation type="submission" date="2020-04" db="EMBL/GenBank/DDBJ databases">
        <authorList>
            <person name="Chiriac C."/>
            <person name="Salcher M."/>
            <person name="Ghai R."/>
            <person name="Kavagutti S V."/>
        </authorList>
    </citation>
    <scope>NUCLEOTIDE SEQUENCE</scope>
</reference>
<evidence type="ECO:0000313" key="1">
    <source>
        <dbReference type="EMBL" id="CAB4148741.1"/>
    </source>
</evidence>
<accession>A0A6J5MRU4</accession>
<gene>
    <name evidence="3" type="ORF">UFOVP1178_17</name>
    <name evidence="1" type="ORF">UFOVP522_23</name>
    <name evidence="2" type="ORF">UFOVP624_48</name>
</gene>
<protein>
    <submittedName>
        <fullName evidence="1">Uncharacterized protein</fullName>
    </submittedName>
</protein>
<dbReference type="EMBL" id="LR797124">
    <property type="protein sequence ID" value="CAB4188372.1"/>
    <property type="molecule type" value="Genomic_DNA"/>
</dbReference>
<evidence type="ECO:0000313" key="3">
    <source>
        <dbReference type="EMBL" id="CAB4188372.1"/>
    </source>
</evidence>